<sequence>MSQTQQQQHWHPNPSLMQQHPMPQGWQGTWPPGSNVAFPPGFPGPPPIPAGANVQHPQWKSGYWQYNPNVQGAPMPWAPGMGWGVPQANYNPYKRIPRPPSPSYWKTKLTDNGLGLEGMVPRAEREPRPADDSPDGDAVPQTPWIWNPPSLLESSADRATPTRDFNNRRSSQDSTRQASTPTRDYGTRRSSQDSHTPDRNTPSRDFYGHRGSQDSLRHDVLNPSGGHGMPRLSRQGSADSQAMSGSSRQGSSGSLMGSSRQGSTESYNSRSGSTGLGGTSPVHPGTGQSSHGSSSQGLPEGRPLGRPTDPNSFYQRIAQSHPQSSSSSSQYIPPYPAPEPRSQRDRSPNAATQPPQQPVFTSEPESFTSRVDLQPTFPSGIIRTPDHYRGSRRSSDGIFGQHDRSPTSHGGGTSSGSTSRGPPAPEPLSRQSSLPSATTSSSSLSVLSSFSEDMSAVLSPLMDATPRPAANSLSRSRTEPSLSRPNLSTIHESSSASQGEAFFHPLPPPPDDSDSDSDSMPPVPSLRDRRSTPHPARGNPLPPPPVERANLAASAPPPQEPAPAHYSHRVRKGFWNKRGDHLTPNSFVVYAPQDKAYPPELRDYPDENEGYRDQFDTFAPYLSERPELPASLPYHGRPPAQPYESFIVYSYHQ</sequence>
<organism evidence="1 2">
    <name type="scientific">Leucogyrophana mollusca</name>
    <dbReference type="NCBI Taxonomy" id="85980"/>
    <lineage>
        <taxon>Eukaryota</taxon>
        <taxon>Fungi</taxon>
        <taxon>Dikarya</taxon>
        <taxon>Basidiomycota</taxon>
        <taxon>Agaricomycotina</taxon>
        <taxon>Agaricomycetes</taxon>
        <taxon>Agaricomycetidae</taxon>
        <taxon>Boletales</taxon>
        <taxon>Boletales incertae sedis</taxon>
        <taxon>Leucogyrophana</taxon>
    </lineage>
</organism>
<evidence type="ECO:0000313" key="1">
    <source>
        <dbReference type="EMBL" id="KAH7924699.1"/>
    </source>
</evidence>
<reference evidence="1" key="1">
    <citation type="journal article" date="2021" name="New Phytol.">
        <title>Evolutionary innovations through gain and loss of genes in the ectomycorrhizal Boletales.</title>
        <authorList>
            <person name="Wu G."/>
            <person name="Miyauchi S."/>
            <person name="Morin E."/>
            <person name="Kuo A."/>
            <person name="Drula E."/>
            <person name="Varga T."/>
            <person name="Kohler A."/>
            <person name="Feng B."/>
            <person name="Cao Y."/>
            <person name="Lipzen A."/>
            <person name="Daum C."/>
            <person name="Hundley H."/>
            <person name="Pangilinan J."/>
            <person name="Johnson J."/>
            <person name="Barry K."/>
            <person name="LaButti K."/>
            <person name="Ng V."/>
            <person name="Ahrendt S."/>
            <person name="Min B."/>
            <person name="Choi I.G."/>
            <person name="Park H."/>
            <person name="Plett J.M."/>
            <person name="Magnuson J."/>
            <person name="Spatafora J.W."/>
            <person name="Nagy L.G."/>
            <person name="Henrissat B."/>
            <person name="Grigoriev I.V."/>
            <person name="Yang Z.L."/>
            <person name="Xu J."/>
            <person name="Martin F.M."/>
        </authorList>
    </citation>
    <scope>NUCLEOTIDE SEQUENCE</scope>
    <source>
        <strain evidence="1">KUC20120723A-06</strain>
    </source>
</reference>
<accession>A0ACB8BGK6</accession>
<dbReference type="EMBL" id="MU266418">
    <property type="protein sequence ID" value="KAH7924699.1"/>
    <property type="molecule type" value="Genomic_DNA"/>
</dbReference>
<dbReference type="Proteomes" id="UP000790709">
    <property type="component" value="Unassembled WGS sequence"/>
</dbReference>
<name>A0ACB8BGK6_9AGAM</name>
<comment type="caution">
    <text evidence="1">The sequence shown here is derived from an EMBL/GenBank/DDBJ whole genome shotgun (WGS) entry which is preliminary data.</text>
</comment>
<gene>
    <name evidence="1" type="ORF">BV22DRAFT_1195719</name>
</gene>
<protein>
    <submittedName>
        <fullName evidence="1">Uncharacterized protein</fullName>
    </submittedName>
</protein>
<keyword evidence="2" id="KW-1185">Reference proteome</keyword>
<proteinExistence type="predicted"/>
<evidence type="ECO:0000313" key="2">
    <source>
        <dbReference type="Proteomes" id="UP000790709"/>
    </source>
</evidence>